<name>A0A7K1TIL6_9BACT</name>
<feature type="domain" description="Transglutaminase-like" evidence="2">
    <location>
        <begin position="171"/>
        <end position="237"/>
    </location>
</feature>
<evidence type="ECO:0000256" key="1">
    <source>
        <dbReference type="SAM" id="MobiDB-lite"/>
    </source>
</evidence>
<dbReference type="AlphaFoldDB" id="A0A7K1TIL6"/>
<organism evidence="3 4">
    <name type="scientific">Hymenobacter ginkgonis</name>
    <dbReference type="NCBI Taxonomy" id="2682976"/>
    <lineage>
        <taxon>Bacteria</taxon>
        <taxon>Pseudomonadati</taxon>
        <taxon>Bacteroidota</taxon>
        <taxon>Cytophagia</taxon>
        <taxon>Cytophagales</taxon>
        <taxon>Hymenobacteraceae</taxon>
        <taxon>Hymenobacter</taxon>
    </lineage>
</organism>
<dbReference type="PANTHER" id="PTHR33490">
    <property type="entry name" value="BLR5614 PROTEIN-RELATED"/>
    <property type="match status" value="1"/>
</dbReference>
<dbReference type="Pfam" id="PF01841">
    <property type="entry name" value="Transglut_core"/>
    <property type="match status" value="1"/>
</dbReference>
<dbReference type="SUPFAM" id="SSF54001">
    <property type="entry name" value="Cysteine proteinases"/>
    <property type="match status" value="1"/>
</dbReference>
<reference evidence="3 4" key="1">
    <citation type="submission" date="2019-12" db="EMBL/GenBank/DDBJ databases">
        <title>Hymenobacter sp. HMF4947 Genome sequencing and assembly.</title>
        <authorList>
            <person name="Kang H."/>
            <person name="Cha I."/>
            <person name="Kim H."/>
            <person name="Joh K."/>
        </authorList>
    </citation>
    <scope>NUCLEOTIDE SEQUENCE [LARGE SCALE GENOMIC DNA]</scope>
    <source>
        <strain evidence="3 4">HMF4947</strain>
    </source>
</reference>
<evidence type="ECO:0000313" key="3">
    <source>
        <dbReference type="EMBL" id="MVN78244.1"/>
    </source>
</evidence>
<dbReference type="PANTHER" id="PTHR33490:SF6">
    <property type="entry name" value="SLL1049 PROTEIN"/>
    <property type="match status" value="1"/>
</dbReference>
<comment type="caution">
    <text evidence="3">The sequence shown here is derived from an EMBL/GenBank/DDBJ whole genome shotgun (WGS) entry which is preliminary data.</text>
</comment>
<dbReference type="InterPro" id="IPR013589">
    <property type="entry name" value="Bac_transglu_N"/>
</dbReference>
<dbReference type="InterPro" id="IPR038765">
    <property type="entry name" value="Papain-like_cys_pep_sf"/>
</dbReference>
<protein>
    <submittedName>
        <fullName evidence="3">Transglutaminase family protein</fullName>
    </submittedName>
</protein>
<proteinExistence type="predicted"/>
<evidence type="ECO:0000313" key="4">
    <source>
        <dbReference type="Proteomes" id="UP000441336"/>
    </source>
</evidence>
<dbReference type="Proteomes" id="UP000441336">
    <property type="component" value="Unassembled WGS sequence"/>
</dbReference>
<dbReference type="Pfam" id="PF08379">
    <property type="entry name" value="Bact_transglu_N"/>
    <property type="match status" value="1"/>
</dbReference>
<dbReference type="InterPro" id="IPR002931">
    <property type="entry name" value="Transglutaminase-like"/>
</dbReference>
<sequence length="324" mass="36556">MPSYKIQHRTRYAYAAPVIDCANQLMIYPLPDARLTVKSHNVSISQQPEVALFTDYFGNQVGVFSLIQPHSELVIESLAEVETHAIQFPMDEADAATQWENLASLRTDMAFMDYLKSPHSELEPEIRAALGSVLTYGDKPLKQALQLSEYVYENFQYQQGVTSIETPIEETWRLRAGVCQDFTHLLLYLLRLIQLPARYVSGYVCPREEGVRGAGATHAWVEVYVPFYGWLGLDPTNNCIVNDGHVRVAIGRSFADVTPVKGTYKGTGAHTLEVSVHIENGQPLPTDNQPDVPVYVQQAPTPPEPVNSYRKYVTWEQQQQQQQQ</sequence>
<feature type="region of interest" description="Disordered" evidence="1">
    <location>
        <begin position="281"/>
        <end position="308"/>
    </location>
</feature>
<dbReference type="EMBL" id="WQKZ01000004">
    <property type="protein sequence ID" value="MVN78244.1"/>
    <property type="molecule type" value="Genomic_DNA"/>
</dbReference>
<keyword evidence="4" id="KW-1185">Reference proteome</keyword>
<dbReference type="SMART" id="SM00460">
    <property type="entry name" value="TGc"/>
    <property type="match status" value="1"/>
</dbReference>
<dbReference type="Gene3D" id="3.10.620.30">
    <property type="match status" value="1"/>
</dbReference>
<gene>
    <name evidence="3" type="ORF">GO988_18090</name>
</gene>
<accession>A0A7K1TIL6</accession>
<dbReference type="RefSeq" id="WP_157568115.1">
    <property type="nucleotide sequence ID" value="NZ_WQKZ01000004.1"/>
</dbReference>
<evidence type="ECO:0000259" key="2">
    <source>
        <dbReference type="SMART" id="SM00460"/>
    </source>
</evidence>